<proteinExistence type="predicted"/>
<evidence type="ECO:0000313" key="2">
    <source>
        <dbReference type="EMBL" id="SHF37133.1"/>
    </source>
</evidence>
<dbReference type="InterPro" id="IPR003583">
    <property type="entry name" value="Hlx-hairpin-Hlx_DNA-bd_motif"/>
</dbReference>
<dbReference type="SUPFAM" id="SSF81585">
    <property type="entry name" value="PsbU/PolX domain-like"/>
    <property type="match status" value="1"/>
</dbReference>
<dbReference type="SMART" id="SM00278">
    <property type="entry name" value="HhH1"/>
    <property type="match status" value="2"/>
</dbReference>
<feature type="domain" description="Helix-hairpin-helix DNA-binding motif class 1" evidence="1">
    <location>
        <begin position="207"/>
        <end position="226"/>
    </location>
</feature>
<dbReference type="GO" id="GO:0006281">
    <property type="term" value="P:DNA repair"/>
    <property type="evidence" value="ECO:0007669"/>
    <property type="project" value="InterPro"/>
</dbReference>
<dbReference type="GO" id="GO:0003677">
    <property type="term" value="F:DNA binding"/>
    <property type="evidence" value="ECO:0007669"/>
    <property type="project" value="InterPro"/>
</dbReference>
<sequence length="229" mass="25360">MNASNQAHLTIQGCGYRIENDRVIISIQRIANDRDEGNLSGTLQLQLCAFHQGIGDSEKIVLASTIIGEMKGQHFLSDCYYDLFFQPPQVGSWQLALQLSEWNGVDYTLCNSAYFDTAYQVEAPSNPSVPAMQVDELENEKAASTPKIATEHPTVKKPKEVKKNATGYADGYLAINKSKVDKLLKVKGVPKKVLEKLIAERPFQSEKAVLNIKGMGPVMMEKILAELTK</sequence>
<evidence type="ECO:0000259" key="1">
    <source>
        <dbReference type="SMART" id="SM00278"/>
    </source>
</evidence>
<accession>A0A1M5B3R3</accession>
<reference evidence="3" key="1">
    <citation type="submission" date="2016-11" db="EMBL/GenBank/DDBJ databases">
        <authorList>
            <person name="Varghese N."/>
            <person name="Submissions S."/>
        </authorList>
    </citation>
    <scope>NUCLEOTIDE SEQUENCE [LARGE SCALE GENOMIC DNA]</scope>
    <source>
        <strain evidence="3">DSM 16579</strain>
    </source>
</reference>
<evidence type="ECO:0000313" key="3">
    <source>
        <dbReference type="Proteomes" id="UP000184517"/>
    </source>
</evidence>
<dbReference type="RefSeq" id="WP_072839387.1">
    <property type="nucleotide sequence ID" value="NZ_FQVF01000007.1"/>
</dbReference>
<dbReference type="EMBL" id="FQVF01000007">
    <property type="protein sequence ID" value="SHF37133.1"/>
    <property type="molecule type" value="Genomic_DNA"/>
</dbReference>
<protein>
    <recommendedName>
        <fullName evidence="1">Helix-hairpin-helix DNA-binding motif class 1 domain-containing protein</fullName>
    </recommendedName>
</protein>
<feature type="domain" description="Helix-hairpin-helix DNA-binding motif class 1" evidence="1">
    <location>
        <begin position="181"/>
        <end position="200"/>
    </location>
</feature>
<keyword evidence="3" id="KW-1185">Reference proteome</keyword>
<dbReference type="Proteomes" id="UP000184517">
    <property type="component" value="Unassembled WGS sequence"/>
</dbReference>
<dbReference type="Gene3D" id="1.10.150.320">
    <property type="entry name" value="Photosystem II 12 kDa extrinsic protein"/>
    <property type="match status" value="1"/>
</dbReference>
<dbReference type="OrthoDB" id="9179253at2"/>
<organism evidence="2 3">
    <name type="scientific">Marinomonas polaris DSM 16579</name>
    <dbReference type="NCBI Taxonomy" id="1122206"/>
    <lineage>
        <taxon>Bacteria</taxon>
        <taxon>Pseudomonadati</taxon>
        <taxon>Pseudomonadota</taxon>
        <taxon>Gammaproteobacteria</taxon>
        <taxon>Oceanospirillales</taxon>
        <taxon>Oceanospirillaceae</taxon>
        <taxon>Marinomonas</taxon>
    </lineage>
</organism>
<dbReference type="STRING" id="1122206.SAMN02745753_01815"/>
<name>A0A1M5B3R3_9GAMM</name>
<dbReference type="AlphaFoldDB" id="A0A1M5B3R3"/>
<gene>
    <name evidence="2" type="ORF">SAMN02745753_01815</name>
</gene>